<gene>
    <name evidence="2" type="ORF">QWZ14_21620</name>
</gene>
<dbReference type="RefSeq" id="WP_290318979.1">
    <property type="nucleotide sequence ID" value="NZ_JAUFPN010000184.1"/>
</dbReference>
<protein>
    <submittedName>
        <fullName evidence="2">Uncharacterized protein</fullName>
    </submittedName>
</protein>
<evidence type="ECO:0000256" key="1">
    <source>
        <dbReference type="SAM" id="MobiDB-lite"/>
    </source>
</evidence>
<keyword evidence="3" id="KW-1185">Reference proteome</keyword>
<proteinExistence type="predicted"/>
<organism evidence="2 3">
    <name type="scientific">Paeniroseomonas aquatica</name>
    <dbReference type="NCBI Taxonomy" id="373043"/>
    <lineage>
        <taxon>Bacteria</taxon>
        <taxon>Pseudomonadati</taxon>
        <taxon>Pseudomonadota</taxon>
        <taxon>Alphaproteobacteria</taxon>
        <taxon>Acetobacterales</taxon>
        <taxon>Acetobacteraceae</taxon>
        <taxon>Paeniroseomonas</taxon>
    </lineage>
</organism>
<accession>A0ABT8AC08</accession>
<dbReference type="EMBL" id="JAUFPN010000184">
    <property type="protein sequence ID" value="MDN3566986.1"/>
    <property type="molecule type" value="Genomic_DNA"/>
</dbReference>
<feature type="region of interest" description="Disordered" evidence="1">
    <location>
        <begin position="138"/>
        <end position="168"/>
    </location>
</feature>
<evidence type="ECO:0000313" key="2">
    <source>
        <dbReference type="EMBL" id="MDN3566986.1"/>
    </source>
</evidence>
<name>A0ABT8AC08_9PROT</name>
<sequence>MIVATPRTMVPEGFVMAMRGSLAFASYAAPHRTGSAAAEWLIVCRWGLEGEYLSIARAGPMEAPAGGADCGPPPGLRPRATFLGLRLGGKGQSFLLVRHLPPGVTVAGVFHPSDGIARLSGPASALRLEAAGRFAHLRGERQRGEAPEEVRADVPDPPEGAAEASGWSLTGLRQPWLGEFLAGGAAGGRQSPG</sequence>
<dbReference type="Proteomes" id="UP001529369">
    <property type="component" value="Unassembled WGS sequence"/>
</dbReference>
<reference evidence="3" key="1">
    <citation type="journal article" date="2019" name="Int. J. Syst. Evol. Microbiol.">
        <title>The Global Catalogue of Microorganisms (GCM) 10K type strain sequencing project: providing services to taxonomists for standard genome sequencing and annotation.</title>
        <authorList>
            <consortium name="The Broad Institute Genomics Platform"/>
            <consortium name="The Broad Institute Genome Sequencing Center for Infectious Disease"/>
            <person name="Wu L."/>
            <person name="Ma J."/>
        </authorList>
    </citation>
    <scope>NUCLEOTIDE SEQUENCE [LARGE SCALE GENOMIC DNA]</scope>
    <source>
        <strain evidence="3">CECT 7131</strain>
    </source>
</reference>
<comment type="caution">
    <text evidence="2">The sequence shown here is derived from an EMBL/GenBank/DDBJ whole genome shotgun (WGS) entry which is preliminary data.</text>
</comment>
<evidence type="ECO:0000313" key="3">
    <source>
        <dbReference type="Proteomes" id="UP001529369"/>
    </source>
</evidence>
<feature type="compositionally biased region" description="Basic and acidic residues" evidence="1">
    <location>
        <begin position="138"/>
        <end position="154"/>
    </location>
</feature>